<sequence length="188" mass="19933" precursor="true">MVRVMLCAAVIAAACFANNLQADEKNGECLAEGDPIGAFYVTKVAGAEDDGVEAGQELCYRCRYGGRPMVMVFARKNSEKLNQLVGKLDKAVASHSDNQLKSFVTLVGADTETLKKEASKLASSTSVKGVPVVIAKDNENGPRNYKLDSKADVTVVIANNSQVVSNQTYTADDVDADAVIAAVEKAIK</sequence>
<protein>
    <recommendedName>
        <fullName evidence="4">Secreted protein</fullName>
    </recommendedName>
</protein>
<name>A0A5B9QN45_9BACT</name>
<dbReference type="OrthoDB" id="265402at2"/>
<evidence type="ECO:0000256" key="1">
    <source>
        <dbReference type="SAM" id="SignalP"/>
    </source>
</evidence>
<feature type="signal peptide" evidence="1">
    <location>
        <begin position="1"/>
        <end position="22"/>
    </location>
</feature>
<dbReference type="RefSeq" id="WP_068130492.1">
    <property type="nucleotide sequence ID" value="NZ_CP042914.1"/>
</dbReference>
<dbReference type="PROSITE" id="PS51257">
    <property type="entry name" value="PROKAR_LIPOPROTEIN"/>
    <property type="match status" value="1"/>
</dbReference>
<evidence type="ECO:0000313" key="3">
    <source>
        <dbReference type="Proteomes" id="UP000325286"/>
    </source>
</evidence>
<evidence type="ECO:0000313" key="2">
    <source>
        <dbReference type="EMBL" id="QEG40517.1"/>
    </source>
</evidence>
<gene>
    <name evidence="2" type="ORF">UC8_25310</name>
</gene>
<evidence type="ECO:0008006" key="4">
    <source>
        <dbReference type="Google" id="ProtNLM"/>
    </source>
</evidence>
<feature type="chain" id="PRO_5022987193" description="Secreted protein" evidence="1">
    <location>
        <begin position="23"/>
        <end position="188"/>
    </location>
</feature>
<accession>A0A5B9QN45</accession>
<keyword evidence="3" id="KW-1185">Reference proteome</keyword>
<dbReference type="Proteomes" id="UP000325286">
    <property type="component" value="Chromosome"/>
</dbReference>
<organism evidence="2 3">
    <name type="scientific">Roseimaritima ulvae</name>
    <dbReference type="NCBI Taxonomy" id="980254"/>
    <lineage>
        <taxon>Bacteria</taxon>
        <taxon>Pseudomonadati</taxon>
        <taxon>Planctomycetota</taxon>
        <taxon>Planctomycetia</taxon>
        <taxon>Pirellulales</taxon>
        <taxon>Pirellulaceae</taxon>
        <taxon>Roseimaritima</taxon>
    </lineage>
</organism>
<dbReference type="AlphaFoldDB" id="A0A5B9QN45"/>
<proteinExistence type="predicted"/>
<dbReference type="EMBL" id="CP042914">
    <property type="protein sequence ID" value="QEG40517.1"/>
    <property type="molecule type" value="Genomic_DNA"/>
</dbReference>
<dbReference type="KEGG" id="rul:UC8_25310"/>
<reference evidence="2 3" key="1">
    <citation type="submission" date="2019-08" db="EMBL/GenBank/DDBJ databases">
        <title>Deep-cultivation of Planctomycetes and their phenomic and genomic characterization uncovers novel biology.</title>
        <authorList>
            <person name="Wiegand S."/>
            <person name="Jogler M."/>
            <person name="Boedeker C."/>
            <person name="Pinto D."/>
            <person name="Vollmers J."/>
            <person name="Rivas-Marin E."/>
            <person name="Kohn T."/>
            <person name="Peeters S.H."/>
            <person name="Heuer A."/>
            <person name="Rast P."/>
            <person name="Oberbeckmann S."/>
            <person name="Bunk B."/>
            <person name="Jeske O."/>
            <person name="Meyerdierks A."/>
            <person name="Storesund J.E."/>
            <person name="Kallscheuer N."/>
            <person name="Luecker S."/>
            <person name="Lage O.M."/>
            <person name="Pohl T."/>
            <person name="Merkel B.J."/>
            <person name="Hornburger P."/>
            <person name="Mueller R.-W."/>
            <person name="Bruemmer F."/>
            <person name="Labrenz M."/>
            <person name="Spormann A.M."/>
            <person name="Op den Camp H."/>
            <person name="Overmann J."/>
            <person name="Amann R."/>
            <person name="Jetten M.S.M."/>
            <person name="Mascher T."/>
            <person name="Medema M.H."/>
            <person name="Devos D.P."/>
            <person name="Kaster A.-K."/>
            <person name="Ovreas L."/>
            <person name="Rohde M."/>
            <person name="Galperin M.Y."/>
            <person name="Jogler C."/>
        </authorList>
    </citation>
    <scope>NUCLEOTIDE SEQUENCE [LARGE SCALE GENOMIC DNA]</scope>
    <source>
        <strain evidence="2 3">UC8</strain>
    </source>
</reference>
<keyword evidence="1" id="KW-0732">Signal</keyword>